<dbReference type="Pfam" id="PF00528">
    <property type="entry name" value="BPD_transp_1"/>
    <property type="match status" value="1"/>
</dbReference>
<dbReference type="PROSITE" id="PS50928">
    <property type="entry name" value="ABC_TM1"/>
    <property type="match status" value="1"/>
</dbReference>
<keyword evidence="11" id="KW-1185">Reference proteome</keyword>
<evidence type="ECO:0000256" key="5">
    <source>
        <dbReference type="ARBA" id="ARBA00022989"/>
    </source>
</evidence>
<dbReference type="RefSeq" id="WP_084431143.1">
    <property type="nucleotide sequence ID" value="NZ_FWXV01000007.1"/>
</dbReference>
<dbReference type="InterPro" id="IPR051393">
    <property type="entry name" value="ABC_transporter_permease"/>
</dbReference>
<evidence type="ECO:0000313" key="10">
    <source>
        <dbReference type="EMBL" id="SMD22109.1"/>
    </source>
</evidence>
<dbReference type="AlphaFoldDB" id="A0A1Y5Y254"/>
<dbReference type="SUPFAM" id="SSF161098">
    <property type="entry name" value="MetI-like"/>
    <property type="match status" value="1"/>
</dbReference>
<protein>
    <submittedName>
        <fullName evidence="10">Xylobiose transport system permease protein</fullName>
    </submittedName>
</protein>
<dbReference type="CDD" id="cd06261">
    <property type="entry name" value="TM_PBP2"/>
    <property type="match status" value="1"/>
</dbReference>
<dbReference type="InterPro" id="IPR000515">
    <property type="entry name" value="MetI-like"/>
</dbReference>
<dbReference type="PANTHER" id="PTHR30193">
    <property type="entry name" value="ABC TRANSPORTER PERMEASE PROTEIN"/>
    <property type="match status" value="1"/>
</dbReference>
<organism evidence="10 11">
    <name type="scientific">Kibdelosporangium aridum</name>
    <dbReference type="NCBI Taxonomy" id="2030"/>
    <lineage>
        <taxon>Bacteria</taxon>
        <taxon>Bacillati</taxon>
        <taxon>Actinomycetota</taxon>
        <taxon>Actinomycetes</taxon>
        <taxon>Pseudonocardiales</taxon>
        <taxon>Pseudonocardiaceae</taxon>
        <taxon>Kibdelosporangium</taxon>
    </lineage>
</organism>
<feature type="transmembrane region" description="Helical" evidence="7">
    <location>
        <begin position="160"/>
        <end position="180"/>
    </location>
</feature>
<feature type="transmembrane region" description="Helical" evidence="7">
    <location>
        <begin position="119"/>
        <end position="140"/>
    </location>
</feature>
<dbReference type="Gene3D" id="1.10.3720.10">
    <property type="entry name" value="MetI-like"/>
    <property type="match status" value="1"/>
</dbReference>
<evidence type="ECO:0000256" key="1">
    <source>
        <dbReference type="ARBA" id="ARBA00004651"/>
    </source>
</evidence>
<dbReference type="GO" id="GO:0005886">
    <property type="term" value="C:plasma membrane"/>
    <property type="evidence" value="ECO:0007669"/>
    <property type="project" value="UniProtKB-SubCell"/>
</dbReference>
<feature type="transmembrane region" description="Helical" evidence="7">
    <location>
        <begin position="230"/>
        <end position="252"/>
    </location>
</feature>
<comment type="subcellular location">
    <subcellularLocation>
        <location evidence="1 7">Cell membrane</location>
        <topology evidence="1 7">Multi-pass membrane protein</topology>
    </subcellularLocation>
</comment>
<evidence type="ECO:0000256" key="4">
    <source>
        <dbReference type="ARBA" id="ARBA00022692"/>
    </source>
</evidence>
<dbReference type="Proteomes" id="UP000192674">
    <property type="component" value="Unassembled WGS sequence"/>
</dbReference>
<feature type="domain" description="ABC transmembrane type-1" evidence="9">
    <location>
        <begin position="86"/>
        <end position="293"/>
    </location>
</feature>
<feature type="transmembrane region" description="Helical" evidence="7">
    <location>
        <begin position="86"/>
        <end position="112"/>
    </location>
</feature>
<proteinExistence type="inferred from homology"/>
<feature type="transmembrane region" description="Helical" evidence="7">
    <location>
        <begin position="29"/>
        <end position="56"/>
    </location>
</feature>
<accession>A0A1Y5Y254</accession>
<dbReference type="PANTHER" id="PTHR30193:SF37">
    <property type="entry name" value="INNER MEMBRANE ABC TRANSPORTER PERMEASE PROTEIN YCJO"/>
    <property type="match status" value="1"/>
</dbReference>
<keyword evidence="5 7" id="KW-1133">Transmembrane helix</keyword>
<dbReference type="InterPro" id="IPR035906">
    <property type="entry name" value="MetI-like_sf"/>
</dbReference>
<feature type="region of interest" description="Disordered" evidence="8">
    <location>
        <begin position="1"/>
        <end position="22"/>
    </location>
</feature>
<evidence type="ECO:0000256" key="8">
    <source>
        <dbReference type="SAM" id="MobiDB-lite"/>
    </source>
</evidence>
<dbReference type="EMBL" id="FWXV01000007">
    <property type="protein sequence ID" value="SMD22109.1"/>
    <property type="molecule type" value="Genomic_DNA"/>
</dbReference>
<evidence type="ECO:0000313" key="11">
    <source>
        <dbReference type="Proteomes" id="UP000192674"/>
    </source>
</evidence>
<evidence type="ECO:0000256" key="7">
    <source>
        <dbReference type="RuleBase" id="RU363032"/>
    </source>
</evidence>
<name>A0A1Y5Y254_KIBAR</name>
<evidence type="ECO:0000256" key="3">
    <source>
        <dbReference type="ARBA" id="ARBA00022475"/>
    </source>
</evidence>
<keyword evidence="6 7" id="KW-0472">Membrane</keyword>
<evidence type="ECO:0000256" key="6">
    <source>
        <dbReference type="ARBA" id="ARBA00023136"/>
    </source>
</evidence>
<gene>
    <name evidence="10" type="ORF">SAMN05661093_07330</name>
</gene>
<reference evidence="10 11" key="1">
    <citation type="submission" date="2017-04" db="EMBL/GenBank/DDBJ databases">
        <authorList>
            <person name="Afonso C.L."/>
            <person name="Miller P.J."/>
            <person name="Scott M.A."/>
            <person name="Spackman E."/>
            <person name="Goraichik I."/>
            <person name="Dimitrov K.M."/>
            <person name="Suarez D.L."/>
            <person name="Swayne D.E."/>
        </authorList>
    </citation>
    <scope>NUCLEOTIDE SEQUENCE [LARGE SCALE GENOMIC DNA]</scope>
    <source>
        <strain evidence="10 11">DSM 43828</strain>
    </source>
</reference>
<sequence length="309" mass="33547">MSALLDRAGPVAATQPPDRRPVTTLSRPGAGWIVPGLVLFGLFGIAPMVLVAYLSLTQWNLLGTPEFAGLANWERFFTDPAILDSLWLSAILTVLCWGFQTPISLLLGVWAAGKQRSRAVLSAIFFLPLLLSSTAIAILWHALLDPNWGLPSYFGGDGNFIGTPQGAMISVAFVASWQFIPFHTLIYQSGTRQIPEVLYQAAVIDGANKFRQFVHITLPQLRHTIVTSSVLMIVGALTYFETVLVLTAGGPGTSTYILPFRMYATGFRSYDMGYASAIAFALVVLATAISIILVRISGFAKMRSTREGM</sequence>
<dbReference type="GO" id="GO:0055085">
    <property type="term" value="P:transmembrane transport"/>
    <property type="evidence" value="ECO:0007669"/>
    <property type="project" value="InterPro"/>
</dbReference>
<keyword evidence="2 7" id="KW-0813">Transport</keyword>
<evidence type="ECO:0000256" key="2">
    <source>
        <dbReference type="ARBA" id="ARBA00022448"/>
    </source>
</evidence>
<comment type="similarity">
    <text evidence="7">Belongs to the binding-protein-dependent transport system permease family.</text>
</comment>
<evidence type="ECO:0000259" key="9">
    <source>
        <dbReference type="PROSITE" id="PS50928"/>
    </source>
</evidence>
<keyword evidence="3" id="KW-1003">Cell membrane</keyword>
<keyword evidence="4 7" id="KW-0812">Transmembrane</keyword>
<feature type="transmembrane region" description="Helical" evidence="7">
    <location>
        <begin position="272"/>
        <end position="294"/>
    </location>
</feature>